<keyword evidence="11" id="KW-1185">Reference proteome</keyword>
<evidence type="ECO:0000313" key="10">
    <source>
        <dbReference type="EMBL" id="KAK7685984.1"/>
    </source>
</evidence>
<evidence type="ECO:0000256" key="7">
    <source>
        <dbReference type="ARBA" id="ARBA00039448"/>
    </source>
</evidence>
<dbReference type="GO" id="GO:0005739">
    <property type="term" value="C:mitochondrion"/>
    <property type="evidence" value="ECO:0007669"/>
    <property type="project" value="UniProtKB-SubCell"/>
</dbReference>
<organism evidence="10 11">
    <name type="scientific">Cerrena zonata</name>
    <dbReference type="NCBI Taxonomy" id="2478898"/>
    <lineage>
        <taxon>Eukaryota</taxon>
        <taxon>Fungi</taxon>
        <taxon>Dikarya</taxon>
        <taxon>Basidiomycota</taxon>
        <taxon>Agaricomycotina</taxon>
        <taxon>Agaricomycetes</taxon>
        <taxon>Polyporales</taxon>
        <taxon>Cerrenaceae</taxon>
        <taxon>Cerrena</taxon>
    </lineage>
</organism>
<evidence type="ECO:0000256" key="2">
    <source>
        <dbReference type="ARBA" id="ARBA00022946"/>
    </source>
</evidence>
<sequence>MSIYLRTTCSKLSLLRHPHYWSPKYARHASAAATAKTSNLQAQLRPTLAKKRKSKEDIIEERKNLSTKERLDEFDWIRKMENVATFDVWSQPMDLLDLHVPTSSVSWGNIRNGIKNVWAMREIAKVRGFPEVRGTKSLSPQIFKVQTTPWLAPFRKTVSDIYKEVQTAVATGDEKLIKKYTSDVYRNRLLKMLQSRDHRAIFRWQYHGSNDKEPCRVVSLRAIEANLSMEDPKFGNRLLVQALVKFDTNQTLSLYNGNGQIVKAQETPKRVVEHLVFQKRMWTMDPWVIRDQLYEGVDTKIRYN</sequence>
<dbReference type="InterPro" id="IPR007379">
    <property type="entry name" value="Tim44-like_dom"/>
</dbReference>
<dbReference type="InterPro" id="IPR051975">
    <property type="entry name" value="mtLSU_mL45"/>
</dbReference>
<evidence type="ECO:0000256" key="1">
    <source>
        <dbReference type="ARBA" id="ARBA00004173"/>
    </source>
</evidence>
<dbReference type="Pfam" id="PF04280">
    <property type="entry name" value="Tim44"/>
    <property type="match status" value="1"/>
</dbReference>
<proteinExistence type="inferred from homology"/>
<accession>A0AAW0G3T1</accession>
<dbReference type="Proteomes" id="UP001385951">
    <property type="component" value="Unassembled WGS sequence"/>
</dbReference>
<keyword evidence="5" id="KW-0687">Ribonucleoprotein</keyword>
<comment type="similarity">
    <text evidence="6">Belongs to the mitochondrion-specific ribosomal protein mL45 family.</text>
</comment>
<evidence type="ECO:0000313" key="11">
    <source>
        <dbReference type="Proteomes" id="UP001385951"/>
    </source>
</evidence>
<dbReference type="PANTHER" id="PTHR28554:SF1">
    <property type="entry name" value="LARGE RIBOSOMAL SUBUNIT PROTEIN ML45"/>
    <property type="match status" value="1"/>
</dbReference>
<dbReference type="InterPro" id="IPR032710">
    <property type="entry name" value="NTF2-like_dom_sf"/>
</dbReference>
<dbReference type="AlphaFoldDB" id="A0AAW0G3T1"/>
<dbReference type="PANTHER" id="PTHR28554">
    <property type="entry name" value="39S RIBOSOMAL PROTEIN L45, MITOCHONDRIAL"/>
    <property type="match status" value="1"/>
</dbReference>
<evidence type="ECO:0000256" key="5">
    <source>
        <dbReference type="ARBA" id="ARBA00023274"/>
    </source>
</evidence>
<name>A0AAW0G3T1_9APHY</name>
<dbReference type="GO" id="GO:0005840">
    <property type="term" value="C:ribosome"/>
    <property type="evidence" value="ECO:0007669"/>
    <property type="project" value="UniProtKB-KW"/>
</dbReference>
<keyword evidence="4" id="KW-0496">Mitochondrion</keyword>
<feature type="domain" description="Tim44-like" evidence="9">
    <location>
        <begin position="153"/>
        <end position="284"/>
    </location>
</feature>
<comment type="subcellular location">
    <subcellularLocation>
        <location evidence="1">Mitochondrion</location>
    </subcellularLocation>
</comment>
<gene>
    <name evidence="10" type="ORF">QCA50_010794</name>
</gene>
<evidence type="ECO:0000256" key="8">
    <source>
        <dbReference type="ARBA" id="ARBA00043031"/>
    </source>
</evidence>
<keyword evidence="3" id="KW-0689">Ribosomal protein</keyword>
<dbReference type="Gene3D" id="3.10.450.240">
    <property type="match status" value="1"/>
</dbReference>
<protein>
    <recommendedName>
        <fullName evidence="7">Large ribosomal subunit protein mL45</fullName>
    </recommendedName>
    <alternativeName>
        <fullName evidence="8">39S ribosomal protein L45, mitochondrial</fullName>
    </alternativeName>
</protein>
<evidence type="ECO:0000256" key="6">
    <source>
        <dbReference type="ARBA" id="ARBA00038073"/>
    </source>
</evidence>
<evidence type="ECO:0000256" key="4">
    <source>
        <dbReference type="ARBA" id="ARBA00023128"/>
    </source>
</evidence>
<dbReference type="SUPFAM" id="SSF54427">
    <property type="entry name" value="NTF2-like"/>
    <property type="match status" value="1"/>
</dbReference>
<reference evidence="10 11" key="1">
    <citation type="submission" date="2022-09" db="EMBL/GenBank/DDBJ databases">
        <authorList>
            <person name="Palmer J.M."/>
        </authorList>
    </citation>
    <scope>NUCLEOTIDE SEQUENCE [LARGE SCALE GENOMIC DNA]</scope>
    <source>
        <strain evidence="10 11">DSM 7382</strain>
    </source>
</reference>
<evidence type="ECO:0000259" key="9">
    <source>
        <dbReference type="Pfam" id="PF04280"/>
    </source>
</evidence>
<dbReference type="EMBL" id="JASBNA010000018">
    <property type="protein sequence ID" value="KAK7685984.1"/>
    <property type="molecule type" value="Genomic_DNA"/>
</dbReference>
<evidence type="ECO:0000256" key="3">
    <source>
        <dbReference type="ARBA" id="ARBA00022980"/>
    </source>
</evidence>
<dbReference type="GO" id="GO:1990904">
    <property type="term" value="C:ribonucleoprotein complex"/>
    <property type="evidence" value="ECO:0007669"/>
    <property type="project" value="UniProtKB-KW"/>
</dbReference>
<comment type="caution">
    <text evidence="10">The sequence shown here is derived from an EMBL/GenBank/DDBJ whole genome shotgun (WGS) entry which is preliminary data.</text>
</comment>
<keyword evidence="2" id="KW-0809">Transit peptide</keyword>